<dbReference type="PANTHER" id="PTHR31896">
    <property type="entry name" value="FAMILY REGULATORY PROTEIN, PUTATIVE (AFU_ORTHOLOGUE AFUA_3G14730)-RELATED"/>
    <property type="match status" value="1"/>
</dbReference>
<evidence type="ECO:0000313" key="3">
    <source>
        <dbReference type="Proteomes" id="UP001417504"/>
    </source>
</evidence>
<reference evidence="2 3" key="1">
    <citation type="submission" date="2024-01" db="EMBL/GenBank/DDBJ databases">
        <title>Genome assemblies of Stephania.</title>
        <authorList>
            <person name="Yang L."/>
        </authorList>
    </citation>
    <scope>NUCLEOTIDE SEQUENCE [LARGE SCALE GENOMIC DNA]</scope>
    <source>
        <strain evidence="2">QJT</strain>
        <tissue evidence="2">Leaf</tissue>
    </source>
</reference>
<accession>A0AAP0NJ99</accession>
<organism evidence="2 3">
    <name type="scientific">Stephania japonica</name>
    <dbReference type="NCBI Taxonomy" id="461633"/>
    <lineage>
        <taxon>Eukaryota</taxon>
        <taxon>Viridiplantae</taxon>
        <taxon>Streptophyta</taxon>
        <taxon>Embryophyta</taxon>
        <taxon>Tracheophyta</taxon>
        <taxon>Spermatophyta</taxon>
        <taxon>Magnoliopsida</taxon>
        <taxon>Ranunculales</taxon>
        <taxon>Menispermaceae</taxon>
        <taxon>Menispermoideae</taxon>
        <taxon>Cissampelideae</taxon>
        <taxon>Stephania</taxon>
    </lineage>
</organism>
<keyword evidence="1" id="KW-0808">Transferase</keyword>
<comment type="caution">
    <text evidence="2">The sequence shown here is derived from an EMBL/GenBank/DDBJ whole genome shotgun (WGS) entry which is preliminary data.</text>
</comment>
<dbReference type="InterPro" id="IPR023213">
    <property type="entry name" value="CAT-like_dom_sf"/>
</dbReference>
<gene>
    <name evidence="2" type="ORF">Sjap_017298</name>
</gene>
<dbReference type="GO" id="GO:0016740">
    <property type="term" value="F:transferase activity"/>
    <property type="evidence" value="ECO:0007669"/>
    <property type="project" value="UniProtKB-KW"/>
</dbReference>
<proteinExistence type="predicted"/>
<protein>
    <recommendedName>
        <fullName evidence="4">HXXXD-type acyl-transferase family protein</fullName>
    </recommendedName>
</protein>
<name>A0AAP0NJ99_9MAGN</name>
<evidence type="ECO:0000313" key="2">
    <source>
        <dbReference type="EMBL" id="KAK9109238.1"/>
    </source>
</evidence>
<dbReference type="EMBL" id="JBBNAE010000007">
    <property type="protein sequence ID" value="KAK9109238.1"/>
    <property type="molecule type" value="Genomic_DNA"/>
</dbReference>
<dbReference type="Gene3D" id="3.30.559.10">
    <property type="entry name" value="Chloramphenicol acetyltransferase-like domain"/>
    <property type="match status" value="2"/>
</dbReference>
<dbReference type="InterPro" id="IPR051283">
    <property type="entry name" value="Sec_Metabolite_Acyltrans"/>
</dbReference>
<dbReference type="Pfam" id="PF02458">
    <property type="entry name" value="Transferase"/>
    <property type="match status" value="1"/>
</dbReference>
<sequence>MSSSSEIIEIRLISTKTVGRCRRKIDLSPWDLKCLRIGHIQKGLLYHSPPPSTNSIMHRLETSLSLALHHFFPLAGRLATTTHDDGTISICIDCNNAGAELIHATARNVTVAHIKNHPAVNIVHDLFPLNGARNYDDEIPLLAVQATELFDGVFIGITMNHAVVDGTSFWHFVNTWSEICRTGTDHFVSAHPPVFQRWFPDDVLPPIRFQLDLNEEHPHDDHEQVLLTNPRKLEERVFHFTQESIAILKAKANAEQPLLIKRISSLQAVLAHIWVSVTRARRLPPDEETIYVLPIGNRARLVPPLPKHYFGAAVSLGMVVAKAGELLENGLGWAAAQLNQEINAHNDAAIRSATASWVKKAAVCSPLADLASKQVLFTGSSPMFNVYGNDFGWGRPIAVTSPAGNKLDGKMMVSEGCVKGSMNFEVCLAKETIRALADDADFMGEFTVFTA</sequence>
<keyword evidence="3" id="KW-1185">Reference proteome</keyword>
<dbReference type="PANTHER" id="PTHR31896:SF43">
    <property type="entry name" value="PROTEIN ENHANCED PSEUDOMONAS SUSCEPTIBILITY 1"/>
    <property type="match status" value="1"/>
</dbReference>
<dbReference type="AlphaFoldDB" id="A0AAP0NJ99"/>
<evidence type="ECO:0000256" key="1">
    <source>
        <dbReference type="ARBA" id="ARBA00022679"/>
    </source>
</evidence>
<dbReference type="Proteomes" id="UP001417504">
    <property type="component" value="Unassembled WGS sequence"/>
</dbReference>
<evidence type="ECO:0008006" key="4">
    <source>
        <dbReference type="Google" id="ProtNLM"/>
    </source>
</evidence>